<feature type="region of interest" description="Disordered" evidence="1">
    <location>
        <begin position="89"/>
        <end position="174"/>
    </location>
</feature>
<feature type="region of interest" description="Disordered" evidence="1">
    <location>
        <begin position="319"/>
        <end position="351"/>
    </location>
</feature>
<dbReference type="Proteomes" id="UP001316803">
    <property type="component" value="Unassembled WGS sequence"/>
</dbReference>
<sequence>MPQSSPSAEYPPQASSGPREPIAPAAANVSGAGHSDRLESGPQQAPTLPPVASLTGYGAAIPLPATPTETGSPIAVRHLGMHSILNPAAESASSTQAHRVTQSPARSTSVTYGVSQPPLLSPRIRKRKDDASPGRAPRVPSDGRQGRRMLTPKSPALRSMSQTVRGSPSGVGLPRSSLVPAEGRMYYAEPGETVGGTVPPLPNMPPQGTAQSNDPVFSTATAGHGNTAASYPASNPGYVGSPASSSYVAEREHTSPYQTSASDSGPRASVGPQAPAGQESQARAPVRPYGPGQPSYQMQLSTDQGPMILGVEVDVQQASKMADEKRKRNAGASARFRQRRKEKEQAAASTIGELQRQIRELTEDRDFYLGERNVFRDLLARAPGTQMPPRPPSPRVRRAQNPVQYTPHPEPSPSLDYGRHDMAEPSPAQRRRTSDYQPSFATGPMVPTTYPPPYQAPQPSPYALPPPTLPAPMQDPRNQASGPLRSAHPGPPPQLGHQPPPPPPPPPPPSGMRSQYDPFRRDPNPR</sequence>
<dbReference type="AlphaFoldDB" id="A0AAN8EQ71"/>
<evidence type="ECO:0000313" key="3">
    <source>
        <dbReference type="EMBL" id="KAK5951631.1"/>
    </source>
</evidence>
<gene>
    <name evidence="3" type="ORF">OHC33_007310</name>
</gene>
<dbReference type="GO" id="GO:0003700">
    <property type="term" value="F:DNA-binding transcription factor activity"/>
    <property type="evidence" value="ECO:0007669"/>
    <property type="project" value="InterPro"/>
</dbReference>
<name>A0AAN8EQ71_9EURO</name>
<keyword evidence="4" id="KW-1185">Reference proteome</keyword>
<evidence type="ECO:0000313" key="4">
    <source>
        <dbReference type="Proteomes" id="UP001316803"/>
    </source>
</evidence>
<feature type="compositionally biased region" description="Pro residues" evidence="1">
    <location>
        <begin position="489"/>
        <end position="510"/>
    </location>
</feature>
<dbReference type="InterPro" id="IPR004827">
    <property type="entry name" value="bZIP"/>
</dbReference>
<feature type="region of interest" description="Disordered" evidence="1">
    <location>
        <begin position="1"/>
        <end position="72"/>
    </location>
</feature>
<evidence type="ECO:0000256" key="1">
    <source>
        <dbReference type="SAM" id="MobiDB-lite"/>
    </source>
</evidence>
<proteinExistence type="predicted"/>
<dbReference type="PROSITE" id="PS00036">
    <property type="entry name" value="BZIP_BASIC"/>
    <property type="match status" value="1"/>
</dbReference>
<feature type="compositionally biased region" description="Polar residues" evidence="1">
    <location>
        <begin position="91"/>
        <end position="114"/>
    </location>
</feature>
<dbReference type="Gene3D" id="1.20.5.170">
    <property type="match status" value="1"/>
</dbReference>
<comment type="caution">
    <text evidence="3">The sequence shown here is derived from an EMBL/GenBank/DDBJ whole genome shotgun (WGS) entry which is preliminary data.</text>
</comment>
<evidence type="ECO:0000259" key="2">
    <source>
        <dbReference type="PROSITE" id="PS00036"/>
    </source>
</evidence>
<dbReference type="CDD" id="cd14705">
    <property type="entry name" value="bZIP_Zip1"/>
    <property type="match status" value="1"/>
</dbReference>
<reference evidence="3 4" key="1">
    <citation type="submission" date="2022-12" db="EMBL/GenBank/DDBJ databases">
        <title>Genomic features and morphological characterization of a novel Knufia sp. strain isolated from spacecraft assembly facility.</title>
        <authorList>
            <person name="Teixeira M."/>
            <person name="Chander A.M."/>
            <person name="Stajich J.E."/>
            <person name="Venkateswaran K."/>
        </authorList>
    </citation>
    <scope>NUCLEOTIDE SEQUENCE [LARGE SCALE GENOMIC DNA]</scope>
    <source>
        <strain evidence="3 4">FJI-L2-BK-P2</strain>
    </source>
</reference>
<organism evidence="3 4">
    <name type="scientific">Knufia fluminis</name>
    <dbReference type="NCBI Taxonomy" id="191047"/>
    <lineage>
        <taxon>Eukaryota</taxon>
        <taxon>Fungi</taxon>
        <taxon>Dikarya</taxon>
        <taxon>Ascomycota</taxon>
        <taxon>Pezizomycotina</taxon>
        <taxon>Eurotiomycetes</taxon>
        <taxon>Chaetothyriomycetidae</taxon>
        <taxon>Chaetothyriales</taxon>
        <taxon>Trichomeriaceae</taxon>
        <taxon>Knufia</taxon>
    </lineage>
</organism>
<accession>A0AAN8EQ71</accession>
<dbReference type="Pfam" id="PF07716">
    <property type="entry name" value="bZIP_2"/>
    <property type="match status" value="1"/>
</dbReference>
<feature type="region of interest" description="Disordered" evidence="1">
    <location>
        <begin position="190"/>
        <end position="300"/>
    </location>
</feature>
<feature type="region of interest" description="Disordered" evidence="1">
    <location>
        <begin position="379"/>
        <end position="526"/>
    </location>
</feature>
<feature type="compositionally biased region" description="Pro residues" evidence="1">
    <location>
        <begin position="449"/>
        <end position="470"/>
    </location>
</feature>
<feature type="compositionally biased region" description="Polar residues" evidence="1">
    <location>
        <begin position="206"/>
        <end position="221"/>
    </location>
</feature>
<protein>
    <recommendedName>
        <fullName evidence="2">BZIP domain-containing protein</fullName>
    </recommendedName>
</protein>
<feature type="domain" description="BZIP" evidence="2">
    <location>
        <begin position="325"/>
        <end position="339"/>
    </location>
</feature>
<dbReference type="EMBL" id="JAKLMC020000019">
    <property type="protein sequence ID" value="KAK5951631.1"/>
    <property type="molecule type" value="Genomic_DNA"/>
</dbReference>